<dbReference type="PROSITE" id="PS50082">
    <property type="entry name" value="WD_REPEATS_2"/>
    <property type="match status" value="4"/>
</dbReference>
<sequence>MNHAAATPRVKFRQHRLLPSGCMQRKGFNNLHVVGGDVNGKYFAFCSTLAVYVYDITSFQLHRLLSTADNLAGLAWCSSPQHGHWLATVSLSQKVVLYDVETEQILYHLLLPYHPVSFQWHPSSLQLVVATSDPSGKTSAASTLVGWTIDHTNRSTSVTTLQRGNTGMLASPSAITVIRFNTAGTLAIGFENGNLAIYTAKSPTLRLLDKKKMSKKQSTGAPPGSPTANAIIDLQWDPLSTIYLLIATRDGHCALWEVTDDTGTPLHTFDKQGSGTSAVAWLPWGSGLFVTANARTGNLKLWNVSQSTPLEHVRVRPSGIGIHALALLPSTQHVLCASSDGSVALYHVPRRQLAWQSQAGHKETIFDLRFQPQSAQVLATCGHDGAVRVWNTSTMECTHHLQPQDVGGIAYSVAWSPSNANRLVSASSLGTVYVWDLAGTLAPASQLTHHTDAVYCVAWRQPSANNAKSMLASSSKDKSVVIFYDAVTSSASPSREAGHLPLYIVRRYGLPCSAYGCAWQPGNSGVLAVGGGDHVVRLFDVDNTDMDTPLRVLAAHEARVFHTVWSPHQSTHAWLATSSDDCTVRVWTLPPPKGLQAPPPPRGEGGRTEAKESKDADEAAVVPYVTLKGHSNFVRALVWSSSPSTNNSSSSSRRHNTTRQKQQRGDDQAADGGNDDTAERPSHCSQPWSRTPPPLLLSGSWDGTIRIWDVERRECCVVVSDHLADVYGIATHPQAPSVFVSCSRDTTVRFWGLTTSATDQVVLQMMLQMTSASSSREEMAELAAVVAAQSSAASSGVTNLMALLQENNMGGTKGSPSAVKPAKSTTTTATMVVPAEGQLLAVALEHARRLECGHGRRSKPTKLNQRDAVREAATQYLKAGAVQKYCQLLVEVEDWEAALAMAPVVSIEFWRQLAAKYADVLQAKQDESAVMYYLATHQVAKAVDVLQGRGQFNDACVVAKAHPRIHGVVAATPPVSGSLDCGTVTFPPVSSPSPPFETASPKPKAMLTTRFNTVDDQVKDVEDDNCSTPNANKSAHEVAGTRLLHKTFTWLADLYSDRGEPVLAACCHLAVAQVLDAIDRLVRGDELELAWMLSRWYDLKPSDVLVAAVVGRCEVLGDGALALSFANLMACPEKEMALVYVRLNRPKELQELAQVANVEKLEDSLEAFVSTCQVVEAIQTCLVLDRVPQAIEMATTHLQAALSTSSLSVASSPTVSQKQLLLDVTYVLRSSDLSQVDTKPRAMTLAYMALAGALRAMDARYPLVLVSYLMQLVHTQVHSYNVPFPVAMTKLLLLEAQYASRIDIAKASLLVTQLSANISKDETTRLEDGDFCDEVEALQRHVQAQPRDRWLNHAYTTGAVVVSGAKLPSAGQTRNPIVSILTGEVVHGPFVRLEDEVSALTLEEAIMWHRVNPFSPLCTGDKLRFD</sequence>
<feature type="repeat" description="WD" evidence="3">
    <location>
        <begin position="358"/>
        <end position="400"/>
    </location>
</feature>
<feature type="compositionally biased region" description="Basic and acidic residues" evidence="4">
    <location>
        <begin position="604"/>
        <end position="617"/>
    </location>
</feature>
<keyword evidence="2" id="KW-0677">Repeat</keyword>
<dbReference type="InterPro" id="IPR001680">
    <property type="entry name" value="WD40_rpt"/>
</dbReference>
<feature type="compositionally biased region" description="Basic residues" evidence="4">
    <location>
        <begin position="652"/>
        <end position="662"/>
    </location>
</feature>
<feature type="region of interest" description="Disordered" evidence="4">
    <location>
        <begin position="586"/>
        <end position="617"/>
    </location>
</feature>
<feature type="region of interest" description="Disordered" evidence="4">
    <location>
        <begin position="641"/>
        <end position="695"/>
    </location>
</feature>
<dbReference type="GeneID" id="20810786"/>
<keyword evidence="1 3" id="KW-0853">WD repeat</keyword>
<dbReference type="OrthoDB" id="2161379at2759"/>
<dbReference type="InterPro" id="IPR036322">
    <property type="entry name" value="WD40_repeat_dom_sf"/>
</dbReference>
<feature type="repeat" description="WD" evidence="3">
    <location>
        <begin position="695"/>
        <end position="718"/>
    </location>
</feature>
<evidence type="ECO:0000256" key="2">
    <source>
        <dbReference type="ARBA" id="ARBA00022737"/>
    </source>
</evidence>
<feature type="domain" description="Gem-associated protein 5 TPR" evidence="5">
    <location>
        <begin position="899"/>
        <end position="962"/>
    </location>
</feature>
<accession>W4GCE6</accession>
<dbReference type="EMBL" id="KI913133">
    <property type="protein sequence ID" value="ETV77345.1"/>
    <property type="molecule type" value="Genomic_DNA"/>
</dbReference>
<dbReference type="InterPro" id="IPR011047">
    <property type="entry name" value="Quinoprotein_ADH-like_sf"/>
</dbReference>
<evidence type="ECO:0000256" key="4">
    <source>
        <dbReference type="SAM" id="MobiDB-lite"/>
    </source>
</evidence>
<dbReference type="InterPro" id="IPR015943">
    <property type="entry name" value="WD40/YVTN_repeat-like_dom_sf"/>
</dbReference>
<dbReference type="SMART" id="SM00320">
    <property type="entry name" value="WD40"/>
    <property type="match status" value="12"/>
</dbReference>
<name>W4GCE6_APHAT</name>
<evidence type="ECO:0000256" key="3">
    <source>
        <dbReference type="PROSITE-ProRule" id="PRU00221"/>
    </source>
</evidence>
<organism evidence="6">
    <name type="scientific">Aphanomyces astaci</name>
    <name type="common">Crayfish plague agent</name>
    <dbReference type="NCBI Taxonomy" id="112090"/>
    <lineage>
        <taxon>Eukaryota</taxon>
        <taxon>Sar</taxon>
        <taxon>Stramenopiles</taxon>
        <taxon>Oomycota</taxon>
        <taxon>Saprolegniomycetes</taxon>
        <taxon>Saprolegniales</taxon>
        <taxon>Verrucalvaceae</taxon>
        <taxon>Aphanomyces</taxon>
    </lineage>
</organism>
<dbReference type="PANTHER" id="PTHR44464">
    <property type="entry name" value="WD REPEAT-CONTAINING PROTEIN 17"/>
    <property type="match status" value="1"/>
</dbReference>
<dbReference type="Pfam" id="PF23774">
    <property type="entry name" value="TPR_GEMI5"/>
    <property type="match status" value="1"/>
</dbReference>
<dbReference type="PROSITE" id="PS00678">
    <property type="entry name" value="WD_REPEATS_1"/>
    <property type="match status" value="2"/>
</dbReference>
<dbReference type="Pfam" id="PF00400">
    <property type="entry name" value="WD40"/>
    <property type="match status" value="6"/>
</dbReference>
<dbReference type="VEuPathDB" id="FungiDB:H257_08790"/>
<dbReference type="PANTHER" id="PTHR44464:SF1">
    <property type="entry name" value="WD REPEAT-CONTAINING PROTEIN 17"/>
    <property type="match status" value="1"/>
</dbReference>
<protein>
    <recommendedName>
        <fullName evidence="5">Gem-associated protein 5 TPR domain-containing protein</fullName>
    </recommendedName>
</protein>
<evidence type="ECO:0000313" key="6">
    <source>
        <dbReference type="EMBL" id="ETV77345.1"/>
    </source>
</evidence>
<dbReference type="InterPro" id="IPR019775">
    <property type="entry name" value="WD40_repeat_CS"/>
</dbReference>
<evidence type="ECO:0000259" key="5">
    <source>
        <dbReference type="Pfam" id="PF23774"/>
    </source>
</evidence>
<dbReference type="STRING" id="112090.W4GCE6"/>
<dbReference type="RefSeq" id="XP_009833132.1">
    <property type="nucleotide sequence ID" value="XM_009834830.1"/>
</dbReference>
<evidence type="ECO:0000256" key="1">
    <source>
        <dbReference type="ARBA" id="ARBA00022574"/>
    </source>
</evidence>
<feature type="compositionally biased region" description="Low complexity" evidence="4">
    <location>
        <begin position="641"/>
        <end position="651"/>
    </location>
</feature>
<dbReference type="SUPFAM" id="SSF50998">
    <property type="entry name" value="Quinoprotein alcohol dehydrogenase-like"/>
    <property type="match status" value="1"/>
</dbReference>
<feature type="repeat" description="WD" evidence="3">
    <location>
        <begin position="719"/>
        <end position="761"/>
    </location>
</feature>
<dbReference type="Gene3D" id="1.25.40.470">
    <property type="match status" value="1"/>
</dbReference>
<proteinExistence type="predicted"/>
<dbReference type="PRINTS" id="PR00320">
    <property type="entry name" value="GPROTEINBRPT"/>
</dbReference>
<reference evidence="6" key="1">
    <citation type="submission" date="2013-12" db="EMBL/GenBank/DDBJ databases">
        <title>The Genome Sequence of Aphanomyces astaci APO3.</title>
        <authorList>
            <consortium name="The Broad Institute Genomics Platform"/>
            <person name="Russ C."/>
            <person name="Tyler B."/>
            <person name="van West P."/>
            <person name="Dieguez-Uribeondo J."/>
            <person name="Young S.K."/>
            <person name="Zeng Q."/>
            <person name="Gargeya S."/>
            <person name="Fitzgerald M."/>
            <person name="Abouelleil A."/>
            <person name="Alvarado L."/>
            <person name="Chapman S.B."/>
            <person name="Gainer-Dewar J."/>
            <person name="Goldberg J."/>
            <person name="Griggs A."/>
            <person name="Gujja S."/>
            <person name="Hansen M."/>
            <person name="Howarth C."/>
            <person name="Imamovic A."/>
            <person name="Ireland A."/>
            <person name="Larimer J."/>
            <person name="McCowan C."/>
            <person name="Murphy C."/>
            <person name="Pearson M."/>
            <person name="Poon T.W."/>
            <person name="Priest M."/>
            <person name="Roberts A."/>
            <person name="Saif S."/>
            <person name="Shea T."/>
            <person name="Sykes S."/>
            <person name="Wortman J."/>
            <person name="Nusbaum C."/>
            <person name="Birren B."/>
        </authorList>
    </citation>
    <scope>NUCLEOTIDE SEQUENCE [LARGE SCALE GENOMIC DNA]</scope>
    <source>
        <strain evidence="6">APO3</strain>
    </source>
</reference>
<dbReference type="SUPFAM" id="SSF50978">
    <property type="entry name" value="WD40 repeat-like"/>
    <property type="match status" value="1"/>
</dbReference>
<dbReference type="PROSITE" id="PS50294">
    <property type="entry name" value="WD_REPEATS_REGION"/>
    <property type="match status" value="1"/>
</dbReference>
<dbReference type="CDD" id="cd00200">
    <property type="entry name" value="WD40"/>
    <property type="match status" value="1"/>
</dbReference>
<gene>
    <name evidence="6" type="ORF">H257_08790</name>
</gene>
<feature type="repeat" description="WD" evidence="3">
    <location>
        <begin position="553"/>
        <end position="589"/>
    </location>
</feature>
<feature type="compositionally biased region" description="Pro residues" evidence="4">
    <location>
        <begin position="589"/>
        <end position="602"/>
    </location>
</feature>
<dbReference type="Gene3D" id="2.130.10.10">
    <property type="entry name" value="YVTN repeat-like/Quinoprotein amine dehydrogenase"/>
    <property type="match status" value="4"/>
</dbReference>
<dbReference type="InterPro" id="IPR056421">
    <property type="entry name" value="TPR_GEMI5"/>
</dbReference>
<dbReference type="InterPro" id="IPR020472">
    <property type="entry name" value="WD40_PAC1"/>
</dbReference>